<protein>
    <recommendedName>
        <fullName evidence="2">DUF3298 domain-containing protein</fullName>
    </recommendedName>
</protein>
<gene>
    <name evidence="3" type="ordered locus">Lbys_1943</name>
</gene>
<dbReference type="Proteomes" id="UP000007435">
    <property type="component" value="Chromosome"/>
</dbReference>
<reference evidence="3 4" key="2">
    <citation type="journal article" date="2011" name="Stand. Genomic Sci.">
        <title>Complete genome sequence of Leadbetterella byssophila type strain (4M15).</title>
        <authorList>
            <person name="Abt B."/>
            <person name="Teshima H."/>
            <person name="Lucas S."/>
            <person name="Lapidus A."/>
            <person name="Del Rio T.G."/>
            <person name="Nolan M."/>
            <person name="Tice H."/>
            <person name="Cheng J.F."/>
            <person name="Pitluck S."/>
            <person name="Liolios K."/>
            <person name="Pagani I."/>
            <person name="Ivanova N."/>
            <person name="Mavromatis K."/>
            <person name="Pati A."/>
            <person name="Tapia R."/>
            <person name="Han C."/>
            <person name="Goodwin L."/>
            <person name="Chen A."/>
            <person name="Palaniappan K."/>
            <person name="Land M."/>
            <person name="Hauser L."/>
            <person name="Chang Y.J."/>
            <person name="Jeffries C.D."/>
            <person name="Rohde M."/>
            <person name="Goker M."/>
            <person name="Tindall B.J."/>
            <person name="Detter J.C."/>
            <person name="Woyke T."/>
            <person name="Bristow J."/>
            <person name="Eisen J.A."/>
            <person name="Markowitz V."/>
            <person name="Hugenholtz P."/>
            <person name="Klenk H.P."/>
            <person name="Kyrpides N.C."/>
        </authorList>
    </citation>
    <scope>NUCLEOTIDE SEQUENCE [LARGE SCALE GENOMIC DNA]</scope>
    <source>
        <strain evidence="4">DSM 17132 / JCM 16389 / KACC 11308 / NBRC 106382 / 4M15</strain>
    </source>
</reference>
<dbReference type="Pfam" id="PF11738">
    <property type="entry name" value="DUF3298"/>
    <property type="match status" value="1"/>
</dbReference>
<dbReference type="KEGG" id="lby:Lbys_1943"/>
<evidence type="ECO:0000259" key="2">
    <source>
        <dbReference type="Pfam" id="PF11738"/>
    </source>
</evidence>
<keyword evidence="1" id="KW-0732">Signal</keyword>
<feature type="chain" id="PRO_5003188088" description="DUF3298 domain-containing protein" evidence="1">
    <location>
        <begin position="23"/>
        <end position="255"/>
    </location>
</feature>
<dbReference type="STRING" id="649349.Lbys_1943"/>
<dbReference type="OrthoDB" id="594879at2"/>
<dbReference type="InterPro" id="IPR037126">
    <property type="entry name" value="PdaC/RsiV-like_sf"/>
</dbReference>
<reference key="1">
    <citation type="submission" date="2010-11" db="EMBL/GenBank/DDBJ databases">
        <title>The complete genome of Leadbetterella byssophila DSM 17132.</title>
        <authorList>
            <consortium name="US DOE Joint Genome Institute (JGI-PGF)"/>
            <person name="Lucas S."/>
            <person name="Copeland A."/>
            <person name="Lapidus A."/>
            <person name="Glavina del Rio T."/>
            <person name="Dalin E."/>
            <person name="Tice H."/>
            <person name="Bruce D."/>
            <person name="Goodwin L."/>
            <person name="Pitluck S."/>
            <person name="Kyrpides N."/>
            <person name="Mavromatis K."/>
            <person name="Ivanova N."/>
            <person name="Teshima H."/>
            <person name="Brettin T."/>
            <person name="Detter J.C."/>
            <person name="Han C."/>
            <person name="Tapia R."/>
            <person name="Land M."/>
            <person name="Hauser L."/>
            <person name="Markowitz V."/>
            <person name="Cheng J.-F."/>
            <person name="Hugenholtz P."/>
            <person name="Woyke T."/>
            <person name="Wu D."/>
            <person name="Tindall B."/>
            <person name="Pomrenke H.G."/>
            <person name="Brambilla E."/>
            <person name="Klenk H.-P."/>
            <person name="Eisen J.A."/>
        </authorList>
    </citation>
    <scope>NUCLEOTIDE SEQUENCE [LARGE SCALE GENOMIC DNA]</scope>
    <source>
        <strain>DSM 17132</strain>
    </source>
</reference>
<evidence type="ECO:0000256" key="1">
    <source>
        <dbReference type="SAM" id="SignalP"/>
    </source>
</evidence>
<dbReference type="Gene3D" id="3.30.565.40">
    <property type="entry name" value="Fervidobacterium nodosum Rt17-B1 like"/>
    <property type="match status" value="1"/>
</dbReference>
<feature type="domain" description="DUF3298" evidence="2">
    <location>
        <begin position="207"/>
        <end position="243"/>
    </location>
</feature>
<dbReference type="InterPro" id="IPR021729">
    <property type="entry name" value="DUF3298"/>
</dbReference>
<name>E4RRV7_LEAB4</name>
<evidence type="ECO:0000313" key="4">
    <source>
        <dbReference type="Proteomes" id="UP000007435"/>
    </source>
</evidence>
<proteinExistence type="predicted"/>
<dbReference type="EMBL" id="CP002305">
    <property type="protein sequence ID" value="ADQ17644.1"/>
    <property type="molecule type" value="Genomic_DNA"/>
</dbReference>
<evidence type="ECO:0000313" key="3">
    <source>
        <dbReference type="EMBL" id="ADQ17644.1"/>
    </source>
</evidence>
<dbReference type="AlphaFoldDB" id="E4RRV7"/>
<accession>E4RRV7</accession>
<sequence length="255" mass="29490">MFRLFIALTLFTLIRCSTSISATEKKVVLSDSTEFYTLHIEYPDDYRDVDGVMKTFSHEAFDKKKEEWKVGGELYNEEKKVSEMFADRAYVKYAYHQEFESFLEDSLETISYLFTIYEYTGGANGNVITKTFTFNKDKKLVDIQDILDFNDYKDIKLSRLLADKALSDTTLFFKDFVEPGLGLAYLKGDGITLDHDKCNCDGYFFGSNFQNFVIRKDGITFYFDKYTLAPGAAGITKVHLSWDELTPYLKKPLPF</sequence>
<keyword evidence="4" id="KW-1185">Reference proteome</keyword>
<dbReference type="Gene3D" id="3.90.640.20">
    <property type="entry name" value="Heat-shock cognate protein, ATPase"/>
    <property type="match status" value="1"/>
</dbReference>
<dbReference type="HOGENOM" id="CLU_1089011_0_0_10"/>
<dbReference type="RefSeq" id="WP_013408692.1">
    <property type="nucleotide sequence ID" value="NC_014655.1"/>
</dbReference>
<feature type="signal peptide" evidence="1">
    <location>
        <begin position="1"/>
        <end position="22"/>
    </location>
</feature>
<organism evidence="3 4">
    <name type="scientific">Leadbetterella byssophila (strain DSM 17132 / JCM 16389 / KACC 11308 / NBRC 106382 / 4M15)</name>
    <dbReference type="NCBI Taxonomy" id="649349"/>
    <lineage>
        <taxon>Bacteria</taxon>
        <taxon>Pseudomonadati</taxon>
        <taxon>Bacteroidota</taxon>
        <taxon>Cytophagia</taxon>
        <taxon>Cytophagales</taxon>
        <taxon>Leadbetterellaceae</taxon>
        <taxon>Leadbetterella</taxon>
    </lineage>
</organism>